<dbReference type="Proteomes" id="UP000000812">
    <property type="component" value="Chromosome"/>
</dbReference>
<reference evidence="1 2" key="1">
    <citation type="journal article" date="2000" name="Nature">
        <title>The genome sequence of the plant pathogen Xylella fastidiosa.</title>
        <authorList>
            <person name="Simpson A.J."/>
            <person name="Reinach F.C."/>
            <person name="Arruda P."/>
            <person name="Abreu F.A."/>
            <person name="Acencio M."/>
            <person name="Alvarenga R."/>
            <person name="Alves L.M."/>
            <person name="Araya J.E."/>
            <person name="Baia G.S."/>
            <person name="Baptista C.S."/>
            <person name="Barros M.H."/>
            <person name="Bonaccorsi E.D."/>
            <person name="Bordin S."/>
            <person name="Bove J.M."/>
            <person name="Briones M.R."/>
            <person name="Bueno M.R."/>
            <person name="Camargo A.A."/>
            <person name="Camargo L.E."/>
            <person name="Carraro D.M."/>
            <person name="Carrer H."/>
            <person name="Colauto N.B."/>
            <person name="Colombo C."/>
            <person name="Costa F.F."/>
            <person name="Costa M.C."/>
            <person name="Costa-Neto C.M."/>
            <person name="Coutinho L.L."/>
            <person name="Cristofani M."/>
            <person name="Dias-Neto E."/>
            <person name="Docena C."/>
            <person name="El-Dorry H."/>
            <person name="Facincani A.P."/>
            <person name="Ferreira A.J."/>
            <person name="Ferreira V.C."/>
            <person name="Ferro J.A."/>
            <person name="Fraga J.S."/>
            <person name="Franca S.C."/>
            <person name="Franco M.C."/>
            <person name="Frohme M."/>
            <person name="Furlan L.R."/>
            <person name="Garnier M."/>
            <person name="Goldman G.H."/>
            <person name="Goldman M.H."/>
            <person name="Gomes S.L."/>
            <person name="Gruber A."/>
            <person name="Ho P.L."/>
            <person name="Hoheisel J.D."/>
            <person name="Junqueira M.L."/>
            <person name="Kemper E.L."/>
            <person name="Kitajima J.P."/>
            <person name="Krieger J.E."/>
            <person name="Kuramae E.E."/>
            <person name="Laigret F."/>
            <person name="Lambais M.R."/>
            <person name="Leite L.C."/>
            <person name="Lemos E.G."/>
            <person name="Lemos M.V."/>
            <person name="Lopes S.A."/>
            <person name="Lopes C.R."/>
            <person name="Machado J.A."/>
            <person name="Machado M.A."/>
            <person name="Madeira A.M."/>
            <person name="Madeira H.M."/>
            <person name="Marino C.L."/>
            <person name="Marques M.V."/>
            <person name="Martins E.A."/>
            <person name="Martins E.M."/>
            <person name="Matsukuma A.Y."/>
            <person name="Menck C.F."/>
            <person name="Miracca E.C."/>
            <person name="Miyaki C.Y."/>
            <person name="Monteriro-Vitorello C.B."/>
            <person name="Moon D.H."/>
            <person name="Nagai M.A."/>
            <person name="Nascimento A.L."/>
            <person name="Netto L.E."/>
            <person name="Nhani A.Jr."/>
            <person name="Nobrega F.G."/>
            <person name="Nunes L.R."/>
            <person name="Oliveira M.A."/>
            <person name="de Oliveira M.C."/>
            <person name="de Oliveira R.C."/>
            <person name="Palmieri D.A."/>
            <person name="Paris A."/>
            <person name="Peixoto B.R."/>
            <person name="Pereira G.A."/>
            <person name="Pereira H.A.Jr."/>
            <person name="Pesquero J.B."/>
            <person name="Quaggio R.B."/>
            <person name="Roberto P.G."/>
            <person name="Rodrigues V."/>
            <person name="de M Rosa A.J."/>
            <person name="de Rosa V.E.Jr."/>
            <person name="de Sa R.G."/>
            <person name="Santelli R.V."/>
            <person name="Sawasaki H.E."/>
            <person name="da Silva A.C."/>
            <person name="da Silva A.M."/>
            <person name="da Silva F.R."/>
            <person name="da Silva W.A.Jr."/>
            <person name="da Silveira J.F."/>
            <person name="Silvestri M.L."/>
            <person name="Siqueira W.J."/>
            <person name="de Souza A.A."/>
            <person name="de Souza A.P."/>
            <person name="Terenzi M.F."/>
            <person name="Truffi D."/>
            <person name="Tsai S.M."/>
            <person name="Tsuhako M.H."/>
            <person name="Vallada H."/>
            <person name="Van Sluys M.A."/>
            <person name="Verjovski-Almeida S."/>
            <person name="Vettore A.L."/>
            <person name="Zago M.A."/>
            <person name="Zatz M."/>
            <person name="Meidanis J."/>
            <person name="Setubal J.C."/>
        </authorList>
    </citation>
    <scope>NUCLEOTIDE SEQUENCE [LARGE SCALE GENOMIC DNA]</scope>
    <source>
        <strain evidence="1 2">9a5c</strain>
    </source>
</reference>
<name>Q9PGV7_XYLFA</name>
<organism evidence="1 2">
    <name type="scientific">Xylella fastidiosa (strain 9a5c)</name>
    <dbReference type="NCBI Taxonomy" id="160492"/>
    <lineage>
        <taxon>Bacteria</taxon>
        <taxon>Pseudomonadati</taxon>
        <taxon>Pseudomonadota</taxon>
        <taxon>Gammaproteobacteria</taxon>
        <taxon>Lysobacterales</taxon>
        <taxon>Lysobacteraceae</taxon>
        <taxon>Xylella</taxon>
    </lineage>
</organism>
<dbReference type="EMBL" id="AE003849">
    <property type="protein sequence ID" value="AAF83004.1"/>
    <property type="molecule type" value="Genomic_DNA"/>
</dbReference>
<proteinExistence type="predicted"/>
<sequence length="35" mass="3869">MIAKTKNIKSSNIKIKIPNNPSLHTIIHVTVSLTL</sequence>
<evidence type="ECO:0000313" key="2">
    <source>
        <dbReference type="Proteomes" id="UP000000812"/>
    </source>
</evidence>
<dbReference type="AlphaFoldDB" id="Q9PGV7"/>
<dbReference type="PIR" id="D82835">
    <property type="entry name" value="D82835"/>
</dbReference>
<dbReference type="HOGENOM" id="CLU_3368138_0_0_6"/>
<evidence type="ECO:0000313" key="1">
    <source>
        <dbReference type="EMBL" id="AAF83004.1"/>
    </source>
</evidence>
<accession>Q9PGV7</accession>
<gene>
    <name evidence="1" type="ordered locus">XF_0191</name>
</gene>
<protein>
    <submittedName>
        <fullName evidence="1">Uncharacterized protein</fullName>
    </submittedName>
</protein>
<dbReference type="KEGG" id="xfa:XF_0191"/>